<protein>
    <submittedName>
        <fullName evidence="1">Uncharacterized protein</fullName>
    </submittedName>
</protein>
<keyword evidence="4" id="KW-1185">Reference proteome</keyword>
<dbReference type="Proteomes" id="UP000295536">
    <property type="component" value="Unassembled WGS sequence"/>
</dbReference>
<evidence type="ECO:0000313" key="2">
    <source>
        <dbReference type="EMBL" id="TSE18946.1"/>
    </source>
</evidence>
<reference evidence="1 3" key="1">
    <citation type="submission" date="2019-03" db="EMBL/GenBank/DDBJ databases">
        <title>Genomic Encyclopedia of Type Strains, Phase IV (KMG-IV): sequencing the most valuable type-strain genomes for metagenomic binning, comparative biology and taxonomic classification.</title>
        <authorList>
            <person name="Goeker M."/>
        </authorList>
    </citation>
    <scope>NUCLEOTIDE SEQUENCE [LARGE SCALE GENOMIC DNA]</scope>
    <source>
        <strain evidence="1 3">DSM 12034</strain>
    </source>
</reference>
<dbReference type="RefSeq" id="WP_132963595.1">
    <property type="nucleotide sequence ID" value="NZ_SMAH01000020.1"/>
</dbReference>
<dbReference type="Proteomes" id="UP000315577">
    <property type="component" value="Unassembled WGS sequence"/>
</dbReference>
<dbReference type="EMBL" id="SMAH01000020">
    <property type="protein sequence ID" value="TCS94120.1"/>
    <property type="molecule type" value="Genomic_DNA"/>
</dbReference>
<dbReference type="OrthoDB" id="7784140at2"/>
<dbReference type="AlphaFoldDB" id="A0A4R3L5P0"/>
<comment type="caution">
    <text evidence="1">The sequence shown here is derived from an EMBL/GenBank/DDBJ whole genome shotgun (WGS) entry which is preliminary data.</text>
</comment>
<name>A0A4R3L5P0_9BURK</name>
<evidence type="ECO:0000313" key="3">
    <source>
        <dbReference type="Proteomes" id="UP000295536"/>
    </source>
</evidence>
<reference evidence="2 4" key="2">
    <citation type="submission" date="2019-07" db="EMBL/GenBank/DDBJ databases">
        <title>Tepidimonas ignava SPS-1037 draft genome.</title>
        <authorList>
            <person name="Da Costa M.S."/>
            <person name="Froufe H.J.C."/>
            <person name="Egas C."/>
            <person name="Albuquerque L."/>
        </authorList>
    </citation>
    <scope>NUCLEOTIDE SEQUENCE [LARGE SCALE GENOMIC DNA]</scope>
    <source>
        <strain evidence="2 4">SPS-1037</strain>
    </source>
</reference>
<accession>A0A4R3L5P0</accession>
<evidence type="ECO:0000313" key="4">
    <source>
        <dbReference type="Proteomes" id="UP000315577"/>
    </source>
</evidence>
<gene>
    <name evidence="1" type="ORF">EDC36_12042</name>
    <name evidence="2" type="ORF">Tigna_02393</name>
</gene>
<dbReference type="EMBL" id="VJNC01000020">
    <property type="protein sequence ID" value="TSE18946.1"/>
    <property type="molecule type" value="Genomic_DNA"/>
</dbReference>
<sequence length="749" mass="83102">MEKQVIYRDRQELQAADLNNSQQWADEAGRHLVTDAITPERQFVGLTVTARSATEIEVSPGRLYDGPSGKVYAIESAQVHSVFAMLPLQDQKWLAVSVFGQEEDTDIQPRDFLIDLQTREVEPEAVAMQRRRVAVVHIAQGLESPTPERPEPPTGYTLLAHVRLSPTGVQEVVLATTRQLPNLFAVDQRLRTAEGWITRAEPRIAHIMSDIAGLGQKIAQTATTEQMLQLAQDMARVKERLEMPDDYAFYGADHFLGNDESDTAHPDYSARAEEGIRPPIVGTQSSALALLNPIDPDASVSAGGLLLPAYDEVARLRMETRRGEITINQYQYQTTSMVQRTLSRQRIRYGETRTYCTNTGFWRQGAFDPITRIYRRGDETWEIDPSDVQNMLSQSGTVRGTRFWLDNYTETYWEAVTNTHTIQGSLLAQTILMAQTGWLTSIELYFTSVSPSGGLTVLLCDAPLGVPDESRVIARANLSASALTGGWLRIPFTDPVMVESGRRYAIVLSSGAPHRVGFTDGTEYTQGILLYRQDGQWLSEGSADRDLMMRLNFARFRSPRTVIQMQPLQLAGGIADIDMLFDGVTPDPTSLVFEYQTGGVWRPITADRDPVFGGAAILPIRAVFIGTSDLMPAVRLTGSQVRVARTGTGFVHISTQRTLSYASSNIRVRLLLEDFDPAAGHTVACQILAGSTAINPSTTRDDIVDGRSRWREYRFAPATPLSSYRIRISGNGVTATAPWHVAERYDLAL</sequence>
<evidence type="ECO:0000313" key="1">
    <source>
        <dbReference type="EMBL" id="TCS94120.1"/>
    </source>
</evidence>
<proteinExistence type="predicted"/>
<organism evidence="1 3">
    <name type="scientific">Tepidimonas ignava</name>
    <dbReference type="NCBI Taxonomy" id="114249"/>
    <lineage>
        <taxon>Bacteria</taxon>
        <taxon>Pseudomonadati</taxon>
        <taxon>Pseudomonadota</taxon>
        <taxon>Betaproteobacteria</taxon>
        <taxon>Burkholderiales</taxon>
        <taxon>Tepidimonas</taxon>
    </lineage>
</organism>